<feature type="compositionally biased region" description="Basic residues" evidence="2">
    <location>
        <begin position="216"/>
        <end position="236"/>
    </location>
</feature>
<feature type="compositionally biased region" description="Basic and acidic residues" evidence="2">
    <location>
        <begin position="182"/>
        <end position="197"/>
    </location>
</feature>
<feature type="domain" description="CCHC-type" evidence="3">
    <location>
        <begin position="207"/>
        <end position="222"/>
    </location>
</feature>
<dbReference type="PANTHER" id="PTHR31973:SF187">
    <property type="entry name" value="MUTATOR TRANSPOSASE MUDRA PROTEIN"/>
    <property type="match status" value="1"/>
</dbReference>
<gene>
    <name evidence="4" type="ORF">MERR_LOCUS39444</name>
</gene>
<proteinExistence type="predicted"/>
<keyword evidence="1" id="KW-0479">Metal-binding</keyword>
<feature type="region of interest" description="Disordered" evidence="2">
    <location>
        <begin position="215"/>
        <end position="344"/>
    </location>
</feature>
<feature type="region of interest" description="Disordered" evidence="2">
    <location>
        <begin position="163"/>
        <end position="202"/>
    </location>
</feature>
<evidence type="ECO:0000313" key="5">
    <source>
        <dbReference type="Proteomes" id="UP000467841"/>
    </source>
</evidence>
<keyword evidence="1" id="KW-0862">Zinc</keyword>
<dbReference type="PANTHER" id="PTHR31973">
    <property type="entry name" value="POLYPROTEIN, PUTATIVE-RELATED"/>
    <property type="match status" value="1"/>
</dbReference>
<dbReference type="Proteomes" id="UP000467841">
    <property type="component" value="Unassembled WGS sequence"/>
</dbReference>
<dbReference type="GO" id="GO:0008270">
    <property type="term" value="F:zinc ion binding"/>
    <property type="evidence" value="ECO:0007669"/>
    <property type="project" value="UniProtKB-KW"/>
</dbReference>
<evidence type="ECO:0000259" key="3">
    <source>
        <dbReference type="PROSITE" id="PS50158"/>
    </source>
</evidence>
<accession>A0A6D2KCR8</accession>
<comment type="caution">
    <text evidence="4">The sequence shown here is derived from an EMBL/GenBank/DDBJ whole genome shotgun (WGS) entry which is preliminary data.</text>
</comment>
<dbReference type="InterPro" id="IPR001878">
    <property type="entry name" value="Znf_CCHC"/>
</dbReference>
<keyword evidence="5" id="KW-1185">Reference proteome</keyword>
<dbReference type="GO" id="GO:0003676">
    <property type="term" value="F:nucleic acid binding"/>
    <property type="evidence" value="ECO:0007669"/>
    <property type="project" value="InterPro"/>
</dbReference>
<name>A0A6D2KCR8_9BRAS</name>
<dbReference type="PROSITE" id="PS50158">
    <property type="entry name" value="ZF_CCHC"/>
    <property type="match status" value="1"/>
</dbReference>
<keyword evidence="1" id="KW-0863">Zinc-finger</keyword>
<sequence length="355" mass="40360">MCARHVYANWKKRHSGADLEDLFWSAANSYYPEDFERKMKALKEYDLVAHADLRISLWCPWSRAFFTEYSKCDVVENNLGESFNAAIRIARTKPIVEMLEEIRRRVVVSNDKKRLEAEKVKGVYTPRAVALLDQQIELVKDCRPLSFGLGKYEVMHVNKHMNDRVTRPPFGSPGGRPPGKNRTREKGEKKKEPENGKMPKLGITIHCGNCGEAGHNKTKCKNTPKPKPPKKPPGRPRTREIPDAPGWTAGRTEGTQLLIDDWRPWNEDGAGTSSQADKPTGRARKKQKLSLSQPIPDAPSLSSAFPKRKRGRPRKNESENLPHSQPELTSHTKEPVYDTGPRLIPRVRRICFQSN</sequence>
<organism evidence="4 5">
    <name type="scientific">Microthlaspi erraticum</name>
    <dbReference type="NCBI Taxonomy" id="1685480"/>
    <lineage>
        <taxon>Eukaryota</taxon>
        <taxon>Viridiplantae</taxon>
        <taxon>Streptophyta</taxon>
        <taxon>Embryophyta</taxon>
        <taxon>Tracheophyta</taxon>
        <taxon>Spermatophyta</taxon>
        <taxon>Magnoliopsida</taxon>
        <taxon>eudicotyledons</taxon>
        <taxon>Gunneridae</taxon>
        <taxon>Pentapetalae</taxon>
        <taxon>rosids</taxon>
        <taxon>malvids</taxon>
        <taxon>Brassicales</taxon>
        <taxon>Brassicaceae</taxon>
        <taxon>Coluteocarpeae</taxon>
        <taxon>Microthlaspi</taxon>
    </lineage>
</organism>
<evidence type="ECO:0000313" key="4">
    <source>
        <dbReference type="EMBL" id="CAA7052209.1"/>
    </source>
</evidence>
<evidence type="ECO:0000256" key="2">
    <source>
        <dbReference type="SAM" id="MobiDB-lite"/>
    </source>
</evidence>
<dbReference type="OrthoDB" id="1113256at2759"/>
<dbReference type="AlphaFoldDB" id="A0A6D2KCR8"/>
<protein>
    <recommendedName>
        <fullName evidence="3">CCHC-type domain-containing protein</fullName>
    </recommendedName>
</protein>
<reference evidence="4" key="1">
    <citation type="submission" date="2020-01" db="EMBL/GenBank/DDBJ databases">
        <authorList>
            <person name="Mishra B."/>
        </authorList>
    </citation>
    <scope>NUCLEOTIDE SEQUENCE [LARGE SCALE GENOMIC DNA]</scope>
</reference>
<evidence type="ECO:0000256" key="1">
    <source>
        <dbReference type="PROSITE-ProRule" id="PRU00047"/>
    </source>
</evidence>
<dbReference type="EMBL" id="CACVBM020001496">
    <property type="protein sequence ID" value="CAA7052209.1"/>
    <property type="molecule type" value="Genomic_DNA"/>
</dbReference>